<name>A0A1I7TU05_9PELO</name>
<dbReference type="AlphaFoldDB" id="A0A1I7TU05"/>
<dbReference type="WBParaSite" id="Csp11.Scaffold629.g11770.t1">
    <property type="protein sequence ID" value="Csp11.Scaffold629.g11770.t1"/>
    <property type="gene ID" value="Csp11.Scaffold629.g11770"/>
</dbReference>
<organism evidence="2 3">
    <name type="scientific">Caenorhabditis tropicalis</name>
    <dbReference type="NCBI Taxonomy" id="1561998"/>
    <lineage>
        <taxon>Eukaryota</taxon>
        <taxon>Metazoa</taxon>
        <taxon>Ecdysozoa</taxon>
        <taxon>Nematoda</taxon>
        <taxon>Chromadorea</taxon>
        <taxon>Rhabditida</taxon>
        <taxon>Rhabditina</taxon>
        <taxon>Rhabditomorpha</taxon>
        <taxon>Rhabditoidea</taxon>
        <taxon>Rhabditidae</taxon>
        <taxon>Peloderinae</taxon>
        <taxon>Caenorhabditis</taxon>
    </lineage>
</organism>
<evidence type="ECO:0000256" key="1">
    <source>
        <dbReference type="SAM" id="Coils"/>
    </source>
</evidence>
<sequence length="249" mass="28836">MSSVAANNQIVFKFEFNSMSVDGYWTTETKEIELQKYQSVVIEGLHNSLKSLQKELENEKKEHEDTKRKLEEKDVELFELAGVTMMNHEKAMRMKEELKKAEEEMEKAKEEMKKLEKKLKDSEETIDIIIKDTTAPMVTQEEEEVEEEPMESVIYGSNWTNNAIGQIVPQRTVNGLTVFGPQPPSQPSEPAAELPLSIGDGQMFCHIRTSRYGPEAFYKRENGVYRLYTGYKMRPMNFYTQPTGIRCRK</sequence>
<proteinExistence type="predicted"/>
<keyword evidence="2" id="KW-1185">Reference proteome</keyword>
<reference evidence="3" key="1">
    <citation type="submission" date="2016-11" db="UniProtKB">
        <authorList>
            <consortium name="WormBaseParasite"/>
        </authorList>
    </citation>
    <scope>IDENTIFICATION</scope>
</reference>
<keyword evidence="1" id="KW-0175">Coiled coil</keyword>
<accession>A0A1I7TU05</accession>
<feature type="coiled-coil region" evidence="1">
    <location>
        <begin position="42"/>
        <end position="132"/>
    </location>
</feature>
<evidence type="ECO:0000313" key="3">
    <source>
        <dbReference type="WBParaSite" id="Csp11.Scaffold629.g11770.t1"/>
    </source>
</evidence>
<protein>
    <submittedName>
        <fullName evidence="3">DUF3421 domain-containing protein</fullName>
    </submittedName>
</protein>
<evidence type="ECO:0000313" key="2">
    <source>
        <dbReference type="Proteomes" id="UP000095282"/>
    </source>
</evidence>
<dbReference type="Proteomes" id="UP000095282">
    <property type="component" value="Unplaced"/>
</dbReference>